<dbReference type="InterPro" id="IPR036378">
    <property type="entry name" value="FAS1_dom_sf"/>
</dbReference>
<protein>
    <submittedName>
        <fullName evidence="3">Fasciclin domain-containing protein</fullName>
    </submittedName>
</protein>
<dbReference type="PANTHER" id="PTHR10900:SF80">
    <property type="entry name" value="FASCICLIN-1"/>
    <property type="match status" value="1"/>
</dbReference>
<sequence length="250" mass="27024">MKKRTIIPTAFAAIMLFGCAGSNDTMNDTTAMDTSTTMSETQSMAGTAADATTTTDAGTVKALIIEREIVAPIATIAVAALPMENPVELDEMYEDVADTEQFNVMDLARKSPNLSTFVKLIEYADLVQDINRLNEATLFAPTNEAFAKMDRQKLEMLLMPENKAQLMQVLQAHVLPSKVSSLQFNTTQRIQLTEDRYIPIDVTMNGTNVVVGGASIVKNNIEASNGFIHVVDSVILPDQVAVEGGAGIGY</sequence>
<comment type="caution">
    <text evidence="3">The sequence shown here is derived from an EMBL/GenBank/DDBJ whole genome shotgun (WGS) entry which is preliminary data.</text>
</comment>
<organism evidence="3 4">
    <name type="scientific">Pontibacter toksunensis</name>
    <dbReference type="NCBI Taxonomy" id="1332631"/>
    <lineage>
        <taxon>Bacteria</taxon>
        <taxon>Pseudomonadati</taxon>
        <taxon>Bacteroidota</taxon>
        <taxon>Cytophagia</taxon>
        <taxon>Cytophagales</taxon>
        <taxon>Hymenobacteraceae</taxon>
        <taxon>Pontibacter</taxon>
    </lineage>
</organism>
<feature type="chain" id="PRO_5046126805" evidence="1">
    <location>
        <begin position="21"/>
        <end position="250"/>
    </location>
</feature>
<dbReference type="SUPFAM" id="SSF82153">
    <property type="entry name" value="FAS1 domain"/>
    <property type="match status" value="1"/>
</dbReference>
<evidence type="ECO:0000313" key="3">
    <source>
        <dbReference type="EMBL" id="MFD3002038.1"/>
    </source>
</evidence>
<evidence type="ECO:0000256" key="1">
    <source>
        <dbReference type="SAM" id="SignalP"/>
    </source>
</evidence>
<evidence type="ECO:0000313" key="4">
    <source>
        <dbReference type="Proteomes" id="UP001597641"/>
    </source>
</evidence>
<dbReference type="PANTHER" id="PTHR10900">
    <property type="entry name" value="PERIOSTIN-RELATED"/>
    <property type="match status" value="1"/>
</dbReference>
<dbReference type="SMART" id="SM00554">
    <property type="entry name" value="FAS1"/>
    <property type="match status" value="1"/>
</dbReference>
<name>A0ABW6BY86_9BACT</name>
<dbReference type="PROSITE" id="PS50213">
    <property type="entry name" value="FAS1"/>
    <property type="match status" value="1"/>
</dbReference>
<dbReference type="RefSeq" id="WP_377487036.1">
    <property type="nucleotide sequence ID" value="NZ_JBHUOX010000013.1"/>
</dbReference>
<evidence type="ECO:0000259" key="2">
    <source>
        <dbReference type="PROSITE" id="PS50213"/>
    </source>
</evidence>
<keyword evidence="1" id="KW-0732">Signal</keyword>
<reference evidence="4" key="1">
    <citation type="journal article" date="2019" name="Int. J. Syst. Evol. Microbiol.">
        <title>The Global Catalogue of Microorganisms (GCM) 10K type strain sequencing project: providing services to taxonomists for standard genome sequencing and annotation.</title>
        <authorList>
            <consortium name="The Broad Institute Genomics Platform"/>
            <consortium name="The Broad Institute Genome Sequencing Center for Infectious Disease"/>
            <person name="Wu L."/>
            <person name="Ma J."/>
        </authorList>
    </citation>
    <scope>NUCLEOTIDE SEQUENCE [LARGE SCALE GENOMIC DNA]</scope>
    <source>
        <strain evidence="4">KCTC 23984</strain>
    </source>
</reference>
<gene>
    <name evidence="3" type="ORF">ACFS7Z_16825</name>
</gene>
<dbReference type="InterPro" id="IPR000782">
    <property type="entry name" value="FAS1_domain"/>
</dbReference>
<dbReference type="Proteomes" id="UP001597641">
    <property type="component" value="Unassembled WGS sequence"/>
</dbReference>
<dbReference type="EMBL" id="JBHUOX010000013">
    <property type="protein sequence ID" value="MFD3002038.1"/>
    <property type="molecule type" value="Genomic_DNA"/>
</dbReference>
<keyword evidence="4" id="KW-1185">Reference proteome</keyword>
<accession>A0ABW6BY86</accession>
<dbReference type="PROSITE" id="PS51257">
    <property type="entry name" value="PROKAR_LIPOPROTEIN"/>
    <property type="match status" value="1"/>
</dbReference>
<dbReference type="Pfam" id="PF02469">
    <property type="entry name" value="Fasciclin"/>
    <property type="match status" value="1"/>
</dbReference>
<dbReference type="InterPro" id="IPR050904">
    <property type="entry name" value="Adhesion/Biosynth-related"/>
</dbReference>
<dbReference type="Gene3D" id="2.30.180.10">
    <property type="entry name" value="FAS1 domain"/>
    <property type="match status" value="1"/>
</dbReference>
<feature type="signal peptide" evidence="1">
    <location>
        <begin position="1"/>
        <end position="20"/>
    </location>
</feature>
<proteinExistence type="predicted"/>
<feature type="domain" description="FAS1" evidence="2">
    <location>
        <begin position="101"/>
        <end position="235"/>
    </location>
</feature>